<accession>A0A5D2JY73</accession>
<feature type="compositionally biased region" description="Polar residues" evidence="1">
    <location>
        <begin position="1"/>
        <end position="22"/>
    </location>
</feature>
<evidence type="ECO:0000259" key="2">
    <source>
        <dbReference type="Pfam" id="PF05699"/>
    </source>
</evidence>
<name>A0A5D2JY73_GOSTO</name>
<gene>
    <name evidence="3" type="ORF">ES332_D08G220000v1</name>
</gene>
<dbReference type="EMBL" id="CM017630">
    <property type="protein sequence ID" value="TYH59419.1"/>
    <property type="molecule type" value="Genomic_DNA"/>
</dbReference>
<dbReference type="PANTHER" id="PTHR46481:SF11">
    <property type="entry name" value="ZINC FINGER BED DOMAIN-CONTAINING PROTEIN RICESLEEPER 2-LIKE"/>
    <property type="match status" value="1"/>
</dbReference>
<dbReference type="SUPFAM" id="SSF53098">
    <property type="entry name" value="Ribonuclease H-like"/>
    <property type="match status" value="1"/>
</dbReference>
<dbReference type="InterPro" id="IPR052035">
    <property type="entry name" value="ZnF_BED_domain_contain"/>
</dbReference>
<dbReference type="InterPro" id="IPR012337">
    <property type="entry name" value="RNaseH-like_sf"/>
</dbReference>
<dbReference type="SUPFAM" id="SSF140996">
    <property type="entry name" value="Hermes dimerisation domain"/>
    <property type="match status" value="1"/>
</dbReference>
<keyword evidence="4" id="KW-1185">Reference proteome</keyword>
<dbReference type="InterPro" id="IPR008906">
    <property type="entry name" value="HATC_C_dom"/>
</dbReference>
<dbReference type="PANTHER" id="PTHR46481">
    <property type="entry name" value="ZINC FINGER BED DOMAIN-CONTAINING PROTEIN 4"/>
    <property type="match status" value="1"/>
</dbReference>
<protein>
    <recommendedName>
        <fullName evidence="2">HAT C-terminal dimerisation domain-containing protein</fullName>
    </recommendedName>
</protein>
<feature type="region of interest" description="Disordered" evidence="1">
    <location>
        <begin position="1"/>
        <end position="26"/>
    </location>
</feature>
<organism evidence="3 4">
    <name type="scientific">Gossypium tomentosum</name>
    <name type="common">Hawaiian cotton</name>
    <name type="synonym">Gossypium sandvicense</name>
    <dbReference type="NCBI Taxonomy" id="34277"/>
    <lineage>
        <taxon>Eukaryota</taxon>
        <taxon>Viridiplantae</taxon>
        <taxon>Streptophyta</taxon>
        <taxon>Embryophyta</taxon>
        <taxon>Tracheophyta</taxon>
        <taxon>Spermatophyta</taxon>
        <taxon>Magnoliopsida</taxon>
        <taxon>eudicotyledons</taxon>
        <taxon>Gunneridae</taxon>
        <taxon>Pentapetalae</taxon>
        <taxon>rosids</taxon>
        <taxon>malvids</taxon>
        <taxon>Malvales</taxon>
        <taxon>Malvaceae</taxon>
        <taxon>Malvoideae</taxon>
        <taxon>Gossypium</taxon>
    </lineage>
</organism>
<feature type="domain" description="HAT C-terminal dimerisation" evidence="2">
    <location>
        <begin position="380"/>
        <end position="451"/>
    </location>
</feature>
<dbReference type="Pfam" id="PF05699">
    <property type="entry name" value="Dimer_Tnp_hAT"/>
    <property type="match status" value="1"/>
</dbReference>
<proteinExistence type="predicted"/>
<sequence length="459" mass="52858">MTNPDANARTPSKPSTSANCTPISLDDDESHDTLTLAPYKFHQEDGRRDLEKMIILHKYPISMVERYGFRKYSKTLQSGFKVPSRNTAKKDIMQRYVSKKGNINALLRKKSYTVVTAHFINNAWRLQSRIIMFCYVRAPHTAENLDYRLSVITMDNCTTNDAMMDILHGEFPYGSLFLHGQFFHMCCCTHILNLIVQYGLTIVVADGVQRITDSVVFWNAFDKKIQKSEYKKMALGCKTWWNSSFEMFTIAMKYREVFVVLGGRDNLYKNPPNNEDWEKVEKICKKLEVFSTTTLDFSASRFPTFNIYFPKIFTLKLAISNWLSFPYAEREVSRISTFLCQLVEEYWSKNDRVQTTSSRALSDIGNIGGYAHMQEFAQFMEQDKSLSYEKSDLKKYLEASNVPLSRDILSILVSTIPSESAFSTSGGVLDPYRSRLLPESIEALMCAQNWIWANFKGSL</sequence>
<dbReference type="Proteomes" id="UP000322667">
    <property type="component" value="Chromosome D08"/>
</dbReference>
<evidence type="ECO:0000256" key="1">
    <source>
        <dbReference type="SAM" id="MobiDB-lite"/>
    </source>
</evidence>
<dbReference type="AlphaFoldDB" id="A0A5D2JY73"/>
<evidence type="ECO:0000313" key="3">
    <source>
        <dbReference type="EMBL" id="TYH59419.1"/>
    </source>
</evidence>
<dbReference type="GO" id="GO:0046983">
    <property type="term" value="F:protein dimerization activity"/>
    <property type="evidence" value="ECO:0007669"/>
    <property type="project" value="InterPro"/>
</dbReference>
<evidence type="ECO:0000313" key="4">
    <source>
        <dbReference type="Proteomes" id="UP000322667"/>
    </source>
</evidence>
<reference evidence="3 4" key="1">
    <citation type="submission" date="2019-07" db="EMBL/GenBank/DDBJ databases">
        <title>WGS assembly of Gossypium tomentosum.</title>
        <authorList>
            <person name="Chen Z.J."/>
            <person name="Sreedasyam A."/>
            <person name="Ando A."/>
            <person name="Song Q."/>
            <person name="De L."/>
            <person name="Hulse-Kemp A."/>
            <person name="Ding M."/>
            <person name="Ye W."/>
            <person name="Kirkbride R."/>
            <person name="Jenkins J."/>
            <person name="Plott C."/>
            <person name="Lovell J."/>
            <person name="Lin Y.-M."/>
            <person name="Vaughn R."/>
            <person name="Liu B."/>
            <person name="Li W."/>
            <person name="Simpson S."/>
            <person name="Scheffler B."/>
            <person name="Saski C."/>
            <person name="Grover C."/>
            <person name="Hu G."/>
            <person name="Conover J."/>
            <person name="Carlson J."/>
            <person name="Shu S."/>
            <person name="Boston L."/>
            <person name="Williams M."/>
            <person name="Peterson D."/>
            <person name="Mcgee K."/>
            <person name="Jones D."/>
            <person name="Wendel J."/>
            <person name="Stelly D."/>
            <person name="Grimwood J."/>
            <person name="Schmutz J."/>
        </authorList>
    </citation>
    <scope>NUCLEOTIDE SEQUENCE [LARGE SCALE GENOMIC DNA]</scope>
    <source>
        <strain evidence="3">7179.01</strain>
    </source>
</reference>